<sequence length="457" mass="50019">MQTPLVWRSSSPATYYLGHILPFDIDISKYPSSEPLSYEEDQGAFIVEMDDKKNEDFVVQVSDEGFDGDEKVALRAKAAISKPREQNEINQSLSKLDNSPLLSVVAYCFSSISMTVVNKYVVSGAFWNLNFFYLAIQVPIVATLLLFSTNCLYKAVVCIAAISACKSFGLIRNLASFDKNRARKWFPISLLLVGMIYTSTKALQFLSVPVYTIFKNLTIIVIAYGEVLWFGGSVTPLALLSFGLMVLSSVVAAWADIQSAIAGDFGFTDASAAISTLNAGYAWMGLNVFCTASYVLGMRKVIKKMNFKDWDTMYYNNLLTIPVLFICSLLAEDWSGTNFAKNFPDESRNRIIIGMVYSGLAAIFISYCSAWCIRITSSTTYSMVGALNKLPIAISGLVFFAAPVTFGSVSAIAIGFVSGIVYAWARVRQSSDAKDSLPISRPPISASSQSSRDAANS</sequence>
<evidence type="ECO:0000313" key="9">
    <source>
        <dbReference type="EMBL" id="KHN97686.1"/>
    </source>
</evidence>
<feature type="transmembrane region" description="Helical" evidence="7">
    <location>
        <begin position="351"/>
        <end position="373"/>
    </location>
</feature>
<feature type="transmembrane region" description="Helical" evidence="7">
    <location>
        <begin position="213"/>
        <end position="230"/>
    </location>
</feature>
<dbReference type="Proteomes" id="UP000030816">
    <property type="component" value="Unassembled WGS sequence"/>
</dbReference>
<keyword evidence="7" id="KW-0256">Endoplasmic reticulum</keyword>
<evidence type="ECO:0000313" key="10">
    <source>
        <dbReference type="Proteomes" id="UP000030816"/>
    </source>
</evidence>
<dbReference type="EMBL" id="AZHE01000010">
    <property type="protein sequence ID" value="KHN97686.1"/>
    <property type="molecule type" value="Genomic_DNA"/>
</dbReference>
<keyword evidence="6 7" id="KW-0472">Membrane</keyword>
<feature type="transmembrane region" description="Helical" evidence="7">
    <location>
        <begin position="314"/>
        <end position="331"/>
    </location>
</feature>
<keyword evidence="5 7" id="KW-1133">Transmembrane helix</keyword>
<reference evidence="9 10" key="1">
    <citation type="journal article" date="2014" name="Proc. Natl. Acad. Sci. U.S.A.">
        <title>Trajectory and genomic determinants of fungal-pathogen speciation and host adaptation.</title>
        <authorList>
            <person name="Hu X."/>
            <person name="Xiao G."/>
            <person name="Zheng P."/>
            <person name="Shang Y."/>
            <person name="Su Y."/>
            <person name="Zhang X."/>
            <person name="Liu X."/>
            <person name="Zhan S."/>
            <person name="St Leger R.J."/>
            <person name="Wang C."/>
        </authorList>
    </citation>
    <scope>NUCLEOTIDE SEQUENCE [LARGE SCALE GENOMIC DNA]</scope>
    <source>
        <strain evidence="9 10">ARSEF 1941</strain>
    </source>
</reference>
<evidence type="ECO:0000256" key="1">
    <source>
        <dbReference type="ARBA" id="ARBA00003420"/>
    </source>
</evidence>
<comment type="similarity">
    <text evidence="2 7">Belongs to the TPT transporter family. SLC35D subfamily.</text>
</comment>
<dbReference type="RefSeq" id="XP_040678752.1">
    <property type="nucleotide sequence ID" value="XM_040823499.1"/>
</dbReference>
<keyword evidence="4 7" id="KW-0812">Transmembrane</keyword>
<comment type="subunit">
    <text evidence="3 7">Homooligomer.</text>
</comment>
<evidence type="ECO:0000256" key="8">
    <source>
        <dbReference type="SAM" id="MobiDB-lite"/>
    </source>
</evidence>
<feature type="transmembrane region" description="Helical" evidence="7">
    <location>
        <begin position="406"/>
        <end position="425"/>
    </location>
</feature>
<evidence type="ECO:0000256" key="4">
    <source>
        <dbReference type="ARBA" id="ARBA00022692"/>
    </source>
</evidence>
<dbReference type="InterPro" id="IPR050186">
    <property type="entry name" value="TPT_transporter"/>
</dbReference>
<feature type="transmembrane region" description="Helical" evidence="7">
    <location>
        <begin position="281"/>
        <end position="302"/>
    </location>
</feature>
<dbReference type="GO" id="GO:0030659">
    <property type="term" value="C:cytoplasmic vesicle membrane"/>
    <property type="evidence" value="ECO:0007669"/>
    <property type="project" value="UniProtKB-SubCell"/>
</dbReference>
<keyword evidence="7" id="KW-0968">Cytoplasmic vesicle</keyword>
<organism evidence="9 10">
    <name type="scientific">Metarhizium album (strain ARSEF 1941)</name>
    <dbReference type="NCBI Taxonomy" id="1081103"/>
    <lineage>
        <taxon>Eukaryota</taxon>
        <taxon>Fungi</taxon>
        <taxon>Dikarya</taxon>
        <taxon>Ascomycota</taxon>
        <taxon>Pezizomycotina</taxon>
        <taxon>Sordariomycetes</taxon>
        <taxon>Hypocreomycetidae</taxon>
        <taxon>Hypocreales</taxon>
        <taxon>Clavicipitaceae</taxon>
        <taxon>Metarhizium</taxon>
    </lineage>
</organism>
<dbReference type="HOGENOM" id="CLU_025360_1_2_1"/>
<comment type="caution">
    <text evidence="9">The sequence shown here is derived from an EMBL/GenBank/DDBJ whole genome shotgun (WGS) entry which is preliminary data.</text>
</comment>
<comment type="subcellular location">
    <subcellularLocation>
        <location evidence="7">Golgi apparatus membrane</location>
        <topology evidence="7">Multi-pass membrane protein</topology>
    </subcellularLocation>
    <subcellularLocation>
        <location evidence="7">Cytoplasmic vesicle membrane</location>
        <topology evidence="7">Multi-pass membrane protein</topology>
    </subcellularLocation>
    <subcellularLocation>
        <location evidence="7">Endoplasmic reticulum membrane</location>
        <topology evidence="7">Multi-pass membrane protein</topology>
    </subcellularLocation>
</comment>
<evidence type="ECO:0000256" key="6">
    <source>
        <dbReference type="ARBA" id="ARBA00023136"/>
    </source>
</evidence>
<dbReference type="PANTHER" id="PTHR11132">
    <property type="entry name" value="SOLUTE CARRIER FAMILY 35"/>
    <property type="match status" value="1"/>
</dbReference>
<keyword evidence="7" id="KW-0333">Golgi apparatus</keyword>
<feature type="transmembrane region" description="Helical" evidence="7">
    <location>
        <begin position="237"/>
        <end position="261"/>
    </location>
</feature>
<feature type="transmembrane region" description="Helical" evidence="7">
    <location>
        <begin position="380"/>
        <end position="400"/>
    </location>
</feature>
<name>A0A0B2WNQ4_METAS</name>
<feature type="transmembrane region" description="Helical" evidence="7">
    <location>
        <begin position="153"/>
        <end position="174"/>
    </location>
</feature>
<keyword evidence="10" id="KW-1185">Reference proteome</keyword>
<comment type="function">
    <text evidence="1 7">Involved in the import of GDP-mannose from the cytoplasm into the Golgi lumen.</text>
</comment>
<dbReference type="GeneID" id="63739156"/>
<dbReference type="NCBIfam" id="TIGR00803">
    <property type="entry name" value="nst"/>
    <property type="match status" value="1"/>
</dbReference>
<evidence type="ECO:0000256" key="3">
    <source>
        <dbReference type="ARBA" id="ARBA00011182"/>
    </source>
</evidence>
<gene>
    <name evidence="9" type="ORF">MAM_04701</name>
</gene>
<evidence type="ECO:0000256" key="5">
    <source>
        <dbReference type="ARBA" id="ARBA00022989"/>
    </source>
</evidence>
<evidence type="ECO:0000256" key="7">
    <source>
        <dbReference type="RuleBase" id="RU367097"/>
    </source>
</evidence>
<feature type="region of interest" description="Disordered" evidence="8">
    <location>
        <begin position="432"/>
        <end position="457"/>
    </location>
</feature>
<feature type="transmembrane region" description="Helical" evidence="7">
    <location>
        <begin position="129"/>
        <end position="147"/>
    </location>
</feature>
<evidence type="ECO:0000256" key="2">
    <source>
        <dbReference type="ARBA" id="ARBA00010425"/>
    </source>
</evidence>
<dbReference type="GO" id="GO:0000139">
    <property type="term" value="C:Golgi membrane"/>
    <property type="evidence" value="ECO:0007669"/>
    <property type="project" value="UniProtKB-SubCell"/>
</dbReference>
<keyword evidence="7" id="KW-0813">Transport</keyword>
<dbReference type="GO" id="GO:0005789">
    <property type="term" value="C:endoplasmic reticulum membrane"/>
    <property type="evidence" value="ECO:0007669"/>
    <property type="project" value="UniProtKB-SubCell"/>
</dbReference>
<keyword evidence="7" id="KW-0762">Sugar transport</keyword>
<proteinExistence type="inferred from homology"/>
<protein>
    <recommendedName>
        <fullName evidence="7">GDP-mannose transporter</fullName>
        <shortName evidence="7">GMT</shortName>
    </recommendedName>
</protein>
<feature type="transmembrane region" description="Helical" evidence="7">
    <location>
        <begin position="186"/>
        <end position="207"/>
    </location>
</feature>
<dbReference type="OrthoDB" id="417037at2759"/>
<dbReference type="AlphaFoldDB" id="A0A0B2WNQ4"/>
<accession>A0A0B2WNQ4</accession>
<feature type="compositionally biased region" description="Low complexity" evidence="8">
    <location>
        <begin position="436"/>
        <end position="457"/>
    </location>
</feature>